<gene>
    <name evidence="4" type="ORF">HNQ64_003061</name>
</gene>
<comment type="caution">
    <text evidence="4">The sequence shown here is derived from an EMBL/GenBank/DDBJ whole genome shotgun (WGS) entry which is preliminary data.</text>
</comment>
<dbReference type="Gene3D" id="3.40.800.20">
    <property type="entry name" value="Histone deacetylase domain"/>
    <property type="match status" value="1"/>
</dbReference>
<name>A0A7W8DRD0_9BACT</name>
<organism evidence="4 5">
    <name type="scientific">Prosthecobacter dejongeii</name>
    <dbReference type="NCBI Taxonomy" id="48465"/>
    <lineage>
        <taxon>Bacteria</taxon>
        <taxon>Pseudomonadati</taxon>
        <taxon>Verrucomicrobiota</taxon>
        <taxon>Verrucomicrobiia</taxon>
        <taxon>Verrucomicrobiales</taxon>
        <taxon>Verrucomicrobiaceae</taxon>
        <taxon>Prosthecobacter</taxon>
    </lineage>
</organism>
<feature type="domain" description="Histone deacetylase" evidence="3">
    <location>
        <begin position="20"/>
        <end position="309"/>
    </location>
</feature>
<sequence length="313" mass="33298">MTTGLHLAPHYTDHDPGPGHPESPARYTAILKALGSSGLLPKLASIPSRQAEMPEMELCHPRHYIELARDEVAAGLDTLSTGDTQICEKSYTVATHAVGAVLNAVDAVMTGKLSRAFCAVRPPGHHARPAQGMGFCLFNNIAVGARHAQKKHNAARVAIVDWDVHHGNGTQDIFYDDGSVLFASTHQSPWYPGTGAREETGAGKGLGTTLNFPFAAGAGMKHIGAAFQDHLLPALARFKPDLIMISAGFDSRVDDPLGHFKLTDDDFAQLTRWLMVAADEHCQGRLISVLEGGYNLTGLASAVTSHVGALVGD</sequence>
<evidence type="ECO:0000313" key="5">
    <source>
        <dbReference type="Proteomes" id="UP000534294"/>
    </source>
</evidence>
<protein>
    <submittedName>
        <fullName evidence="4">Acetoin utilization deacetylase AcuC-like enzyme</fullName>
    </submittedName>
</protein>
<feature type="region of interest" description="Disordered" evidence="2">
    <location>
        <begin position="1"/>
        <end position="24"/>
    </location>
</feature>
<dbReference type="PRINTS" id="PR01270">
    <property type="entry name" value="HDASUPER"/>
</dbReference>
<dbReference type="InterPro" id="IPR023801">
    <property type="entry name" value="His_deacetylse_dom"/>
</dbReference>
<dbReference type="InterPro" id="IPR023696">
    <property type="entry name" value="Ureohydrolase_dom_sf"/>
</dbReference>
<proteinExistence type="inferred from homology"/>
<dbReference type="GO" id="GO:0040029">
    <property type="term" value="P:epigenetic regulation of gene expression"/>
    <property type="evidence" value="ECO:0007669"/>
    <property type="project" value="TreeGrafter"/>
</dbReference>
<dbReference type="InterPro" id="IPR037138">
    <property type="entry name" value="His_deacetylse_dom_sf"/>
</dbReference>
<dbReference type="PANTHER" id="PTHR10625">
    <property type="entry name" value="HISTONE DEACETYLASE HDAC1-RELATED"/>
    <property type="match status" value="1"/>
</dbReference>
<dbReference type="InterPro" id="IPR000286">
    <property type="entry name" value="HDACs"/>
</dbReference>
<evidence type="ECO:0000313" key="4">
    <source>
        <dbReference type="EMBL" id="MBB5038796.1"/>
    </source>
</evidence>
<keyword evidence="5" id="KW-1185">Reference proteome</keyword>
<dbReference type="GO" id="GO:0004407">
    <property type="term" value="F:histone deacetylase activity"/>
    <property type="evidence" value="ECO:0007669"/>
    <property type="project" value="TreeGrafter"/>
</dbReference>
<dbReference type="CDD" id="cd09992">
    <property type="entry name" value="HDAC_classII"/>
    <property type="match status" value="1"/>
</dbReference>
<dbReference type="Pfam" id="PF00850">
    <property type="entry name" value="Hist_deacetyl"/>
    <property type="match status" value="1"/>
</dbReference>
<dbReference type="RefSeq" id="WP_184209932.1">
    <property type="nucleotide sequence ID" value="NZ_JACHIF010000006.1"/>
</dbReference>
<evidence type="ECO:0000256" key="1">
    <source>
        <dbReference type="ARBA" id="ARBA00005947"/>
    </source>
</evidence>
<dbReference type="PANTHER" id="PTHR10625:SF10">
    <property type="entry name" value="HISTONE DEACETYLASE HDAC1"/>
    <property type="match status" value="1"/>
</dbReference>
<evidence type="ECO:0000256" key="2">
    <source>
        <dbReference type="SAM" id="MobiDB-lite"/>
    </source>
</evidence>
<comment type="similarity">
    <text evidence="1">Belongs to the histone deacetylase family.</text>
</comment>
<reference evidence="4 5" key="1">
    <citation type="submission" date="2020-08" db="EMBL/GenBank/DDBJ databases">
        <title>Genomic Encyclopedia of Type Strains, Phase IV (KMG-IV): sequencing the most valuable type-strain genomes for metagenomic binning, comparative biology and taxonomic classification.</title>
        <authorList>
            <person name="Goeker M."/>
        </authorList>
    </citation>
    <scope>NUCLEOTIDE SEQUENCE [LARGE SCALE GENOMIC DNA]</scope>
    <source>
        <strain evidence="4 5">DSM 12251</strain>
    </source>
</reference>
<dbReference type="EMBL" id="JACHIF010000006">
    <property type="protein sequence ID" value="MBB5038796.1"/>
    <property type="molecule type" value="Genomic_DNA"/>
</dbReference>
<evidence type="ECO:0000259" key="3">
    <source>
        <dbReference type="Pfam" id="PF00850"/>
    </source>
</evidence>
<dbReference type="Proteomes" id="UP000534294">
    <property type="component" value="Unassembled WGS sequence"/>
</dbReference>
<dbReference type="AlphaFoldDB" id="A0A7W8DRD0"/>
<dbReference type="SUPFAM" id="SSF52768">
    <property type="entry name" value="Arginase/deacetylase"/>
    <property type="match status" value="1"/>
</dbReference>
<accession>A0A7W8DRD0</accession>